<dbReference type="Proteomes" id="UP000824120">
    <property type="component" value="Chromosome 11"/>
</dbReference>
<feature type="compositionally biased region" description="Polar residues" evidence="1">
    <location>
        <begin position="88"/>
        <end position="112"/>
    </location>
</feature>
<proteinExistence type="predicted"/>
<evidence type="ECO:0008006" key="4">
    <source>
        <dbReference type="Google" id="ProtNLM"/>
    </source>
</evidence>
<evidence type="ECO:0000313" key="3">
    <source>
        <dbReference type="Proteomes" id="UP000824120"/>
    </source>
</evidence>
<name>A0A9J5WP26_SOLCO</name>
<sequence>MLPKSSIPVVIQTALADVVTPLSTTIDALATRIASDVDQLKSTNMFMIFEMVEIPDVPNMPPATTRDETFLVDTPLADLSRADDTVDVTPSTESHDQSNAPSTKAQTDGATI</sequence>
<gene>
    <name evidence="2" type="ORF">H5410_056788</name>
</gene>
<organism evidence="2 3">
    <name type="scientific">Solanum commersonii</name>
    <name type="common">Commerson's wild potato</name>
    <name type="synonym">Commerson's nightshade</name>
    <dbReference type="NCBI Taxonomy" id="4109"/>
    <lineage>
        <taxon>Eukaryota</taxon>
        <taxon>Viridiplantae</taxon>
        <taxon>Streptophyta</taxon>
        <taxon>Embryophyta</taxon>
        <taxon>Tracheophyta</taxon>
        <taxon>Spermatophyta</taxon>
        <taxon>Magnoliopsida</taxon>
        <taxon>eudicotyledons</taxon>
        <taxon>Gunneridae</taxon>
        <taxon>Pentapetalae</taxon>
        <taxon>asterids</taxon>
        <taxon>lamiids</taxon>
        <taxon>Solanales</taxon>
        <taxon>Solanaceae</taxon>
        <taxon>Solanoideae</taxon>
        <taxon>Solaneae</taxon>
        <taxon>Solanum</taxon>
    </lineage>
</organism>
<protein>
    <recommendedName>
        <fullName evidence="4">Polyprotein protein</fullName>
    </recommendedName>
</protein>
<evidence type="ECO:0000313" key="2">
    <source>
        <dbReference type="EMBL" id="KAG5576654.1"/>
    </source>
</evidence>
<dbReference type="EMBL" id="JACXVP010000011">
    <property type="protein sequence ID" value="KAG5576654.1"/>
    <property type="molecule type" value="Genomic_DNA"/>
</dbReference>
<dbReference type="AlphaFoldDB" id="A0A9J5WP26"/>
<accession>A0A9J5WP26</accession>
<reference evidence="2 3" key="1">
    <citation type="submission" date="2020-09" db="EMBL/GenBank/DDBJ databases">
        <title>De no assembly of potato wild relative species, Solanum commersonii.</title>
        <authorList>
            <person name="Cho K."/>
        </authorList>
    </citation>
    <scope>NUCLEOTIDE SEQUENCE [LARGE SCALE GENOMIC DNA]</scope>
    <source>
        <strain evidence="2">LZ3.2</strain>
        <tissue evidence="2">Leaf</tissue>
    </source>
</reference>
<feature type="region of interest" description="Disordered" evidence="1">
    <location>
        <begin position="75"/>
        <end position="112"/>
    </location>
</feature>
<evidence type="ECO:0000256" key="1">
    <source>
        <dbReference type="SAM" id="MobiDB-lite"/>
    </source>
</evidence>
<keyword evidence="3" id="KW-1185">Reference proteome</keyword>
<comment type="caution">
    <text evidence="2">The sequence shown here is derived from an EMBL/GenBank/DDBJ whole genome shotgun (WGS) entry which is preliminary data.</text>
</comment>